<dbReference type="GO" id="GO:0019814">
    <property type="term" value="C:immunoglobulin complex"/>
    <property type="evidence" value="ECO:0007669"/>
    <property type="project" value="UniProtKB-KW"/>
</dbReference>
<accession>A0A401T9M8</accession>
<feature type="compositionally biased region" description="Polar residues" evidence="4">
    <location>
        <begin position="359"/>
        <end position="376"/>
    </location>
</feature>
<dbReference type="SUPFAM" id="SSF48726">
    <property type="entry name" value="Immunoglobulin"/>
    <property type="match status" value="1"/>
</dbReference>
<reference evidence="6 7" key="1">
    <citation type="journal article" date="2018" name="Nat. Ecol. Evol.">
        <title>Shark genomes provide insights into elasmobranch evolution and the origin of vertebrates.</title>
        <authorList>
            <person name="Hara Y"/>
            <person name="Yamaguchi K"/>
            <person name="Onimaru K"/>
            <person name="Kadota M"/>
            <person name="Koyanagi M"/>
            <person name="Keeley SD"/>
            <person name="Tatsumi K"/>
            <person name="Tanaka K"/>
            <person name="Motone F"/>
            <person name="Kageyama Y"/>
            <person name="Nozu R"/>
            <person name="Adachi N"/>
            <person name="Nishimura O"/>
            <person name="Nakagawa R"/>
            <person name="Tanegashima C"/>
            <person name="Kiyatake I"/>
            <person name="Matsumoto R"/>
            <person name="Murakumo K"/>
            <person name="Nishida K"/>
            <person name="Terakita A"/>
            <person name="Kuratani S"/>
            <person name="Sato K"/>
            <person name="Hyodo S Kuraku.S."/>
        </authorList>
    </citation>
    <scope>NUCLEOTIDE SEQUENCE [LARGE SCALE GENOMIC DNA]</scope>
</reference>
<dbReference type="GO" id="GO:0002250">
    <property type="term" value="P:adaptive immune response"/>
    <property type="evidence" value="ECO:0007669"/>
    <property type="project" value="UniProtKB-KW"/>
</dbReference>
<name>A0A401T9M8_CHIPU</name>
<dbReference type="STRING" id="137246.A0A401T9M8"/>
<dbReference type="Proteomes" id="UP000287033">
    <property type="component" value="Unassembled WGS sequence"/>
</dbReference>
<dbReference type="CDD" id="cd00099">
    <property type="entry name" value="IgV"/>
    <property type="match status" value="1"/>
</dbReference>
<dbReference type="Gene3D" id="2.60.40.10">
    <property type="entry name" value="Immunoglobulins"/>
    <property type="match status" value="1"/>
</dbReference>
<evidence type="ECO:0000256" key="3">
    <source>
        <dbReference type="ARBA" id="ARBA00043265"/>
    </source>
</evidence>
<dbReference type="InterPro" id="IPR013106">
    <property type="entry name" value="Ig_V-set"/>
</dbReference>
<dbReference type="InterPro" id="IPR050199">
    <property type="entry name" value="IgHV"/>
</dbReference>
<evidence type="ECO:0000256" key="1">
    <source>
        <dbReference type="ARBA" id="ARBA00022859"/>
    </source>
</evidence>
<evidence type="ECO:0000313" key="7">
    <source>
        <dbReference type="Proteomes" id="UP000287033"/>
    </source>
</evidence>
<dbReference type="EMBL" id="BEZZ01018744">
    <property type="protein sequence ID" value="GCC39350.1"/>
    <property type="molecule type" value="Genomic_DNA"/>
</dbReference>
<evidence type="ECO:0000256" key="4">
    <source>
        <dbReference type="SAM" id="MobiDB-lite"/>
    </source>
</evidence>
<dbReference type="AlphaFoldDB" id="A0A401T9M8"/>
<gene>
    <name evidence="6" type="ORF">chiPu_0023296</name>
</gene>
<dbReference type="InterPro" id="IPR013783">
    <property type="entry name" value="Ig-like_fold"/>
</dbReference>
<keyword evidence="2" id="KW-1064">Adaptive immunity</keyword>
<dbReference type="GO" id="GO:0005576">
    <property type="term" value="C:extracellular region"/>
    <property type="evidence" value="ECO:0007669"/>
    <property type="project" value="UniProtKB-ARBA"/>
</dbReference>
<keyword evidence="3" id="KW-1280">Immunoglobulin</keyword>
<protein>
    <recommendedName>
        <fullName evidence="5">Ig-like domain-containing protein</fullName>
    </recommendedName>
</protein>
<dbReference type="SMART" id="SM00406">
    <property type="entry name" value="IGv"/>
    <property type="match status" value="1"/>
</dbReference>
<evidence type="ECO:0000256" key="2">
    <source>
        <dbReference type="ARBA" id="ARBA00023130"/>
    </source>
</evidence>
<sequence>MFSLKGANAPVIYQSPILERVTEGHTAQLQCTVRNTAVTLTDVHWYREQQENSTEWVLTDDVRNITQWSPGFTQRFQSSRDSSNDSFILTITNVQPNDTGVYYCKVWGDISGNGTQLIVTNEGVSRIRTEMNGTGEEKLRKGNELDAGRGELSTTVSNCNGTSGQQAGKVYNWNVATGEKSGIGNESEISGHLSRQNSTIGEKTRTENELTAVTGQFSWNVSEQNRINKDDPRNGSDLIVSNEQVLGNGLKQNETINKIIRNENELNANGGGQVKTGNELIAVSRELSGILSIRNGTDGEISGNFTNWNRTSGDILSNASIGNGTSEVISRNVSIGNGTNEVISRNESIGNETSEDISKNVSIGNGTSEVISRNES</sequence>
<dbReference type="SMART" id="SM00409">
    <property type="entry name" value="IG"/>
    <property type="match status" value="1"/>
</dbReference>
<keyword evidence="7" id="KW-1185">Reference proteome</keyword>
<feature type="domain" description="Ig-like" evidence="5">
    <location>
        <begin position="10"/>
        <end position="120"/>
    </location>
</feature>
<evidence type="ECO:0000259" key="5">
    <source>
        <dbReference type="PROSITE" id="PS50835"/>
    </source>
</evidence>
<evidence type="ECO:0000313" key="6">
    <source>
        <dbReference type="EMBL" id="GCC39350.1"/>
    </source>
</evidence>
<feature type="region of interest" description="Disordered" evidence="4">
    <location>
        <begin position="183"/>
        <end position="203"/>
    </location>
</feature>
<keyword evidence="1" id="KW-0391">Immunity</keyword>
<comment type="caution">
    <text evidence="6">The sequence shown here is derived from an EMBL/GenBank/DDBJ whole genome shotgun (WGS) entry which is preliminary data.</text>
</comment>
<dbReference type="PROSITE" id="PS50835">
    <property type="entry name" value="IG_LIKE"/>
    <property type="match status" value="1"/>
</dbReference>
<dbReference type="InterPro" id="IPR003599">
    <property type="entry name" value="Ig_sub"/>
</dbReference>
<feature type="region of interest" description="Disordered" evidence="4">
    <location>
        <begin position="346"/>
        <end position="376"/>
    </location>
</feature>
<dbReference type="OrthoDB" id="6103117at2759"/>
<dbReference type="Pfam" id="PF07686">
    <property type="entry name" value="V-set"/>
    <property type="match status" value="1"/>
</dbReference>
<feature type="non-terminal residue" evidence="6">
    <location>
        <position position="376"/>
    </location>
</feature>
<dbReference type="PANTHER" id="PTHR23266">
    <property type="entry name" value="IMMUNOGLOBULIN HEAVY CHAIN"/>
    <property type="match status" value="1"/>
</dbReference>
<dbReference type="InterPro" id="IPR036179">
    <property type="entry name" value="Ig-like_dom_sf"/>
</dbReference>
<organism evidence="6 7">
    <name type="scientific">Chiloscyllium punctatum</name>
    <name type="common">Brownbanded bambooshark</name>
    <name type="synonym">Hemiscyllium punctatum</name>
    <dbReference type="NCBI Taxonomy" id="137246"/>
    <lineage>
        <taxon>Eukaryota</taxon>
        <taxon>Metazoa</taxon>
        <taxon>Chordata</taxon>
        <taxon>Craniata</taxon>
        <taxon>Vertebrata</taxon>
        <taxon>Chondrichthyes</taxon>
        <taxon>Elasmobranchii</taxon>
        <taxon>Galeomorphii</taxon>
        <taxon>Galeoidea</taxon>
        <taxon>Orectolobiformes</taxon>
        <taxon>Hemiscylliidae</taxon>
        <taxon>Chiloscyllium</taxon>
    </lineage>
</organism>
<proteinExistence type="predicted"/>
<dbReference type="InterPro" id="IPR007110">
    <property type="entry name" value="Ig-like_dom"/>
</dbReference>